<keyword evidence="1" id="KW-1133">Transmembrane helix</keyword>
<evidence type="ECO:0008006" key="4">
    <source>
        <dbReference type="Google" id="ProtNLM"/>
    </source>
</evidence>
<feature type="transmembrane region" description="Helical" evidence="1">
    <location>
        <begin position="98"/>
        <end position="116"/>
    </location>
</feature>
<accession>A0A3S1CKC2</accession>
<evidence type="ECO:0000313" key="3">
    <source>
        <dbReference type="Proteomes" id="UP000271624"/>
    </source>
</evidence>
<organism evidence="2 3">
    <name type="scientific">Dulcicalothrix desertica PCC 7102</name>
    <dbReference type="NCBI Taxonomy" id="232991"/>
    <lineage>
        <taxon>Bacteria</taxon>
        <taxon>Bacillati</taxon>
        <taxon>Cyanobacteriota</taxon>
        <taxon>Cyanophyceae</taxon>
        <taxon>Nostocales</taxon>
        <taxon>Calotrichaceae</taxon>
        <taxon>Dulcicalothrix</taxon>
    </lineage>
</organism>
<dbReference type="EMBL" id="RSCL01000009">
    <property type="protein sequence ID" value="RUT05269.1"/>
    <property type="molecule type" value="Genomic_DNA"/>
</dbReference>
<sequence length="120" mass="13756">MGVSKMTPEEHSKELERIERVHGVSRREIRQRETESRLRDLESKSNKQEIQFYQTTRVPHNQNEQAKGKLWKPKVILGLKLFGVGVAAIALVRVAAVVANLLIVGTLLFVGYKLFFDKKK</sequence>
<reference evidence="2" key="1">
    <citation type="submission" date="2018-12" db="EMBL/GenBank/DDBJ databases">
        <authorList>
            <person name="Will S."/>
            <person name="Neumann-Schaal M."/>
            <person name="Henke P."/>
        </authorList>
    </citation>
    <scope>NUCLEOTIDE SEQUENCE</scope>
    <source>
        <strain evidence="2">PCC 7102</strain>
    </source>
</reference>
<evidence type="ECO:0000256" key="1">
    <source>
        <dbReference type="SAM" id="Phobius"/>
    </source>
</evidence>
<reference evidence="2" key="2">
    <citation type="journal article" date="2019" name="Genome Biol. Evol.">
        <title>Day and night: Metabolic profiles and evolutionary relationships of six axenic non-marine cyanobacteria.</title>
        <authorList>
            <person name="Will S.E."/>
            <person name="Henke P."/>
            <person name="Boedeker C."/>
            <person name="Huang S."/>
            <person name="Brinkmann H."/>
            <person name="Rohde M."/>
            <person name="Jarek M."/>
            <person name="Friedl T."/>
            <person name="Seufert S."/>
            <person name="Schumacher M."/>
            <person name="Overmann J."/>
            <person name="Neumann-Schaal M."/>
            <person name="Petersen J."/>
        </authorList>
    </citation>
    <scope>NUCLEOTIDE SEQUENCE [LARGE SCALE GENOMIC DNA]</scope>
    <source>
        <strain evidence="2">PCC 7102</strain>
    </source>
</reference>
<proteinExistence type="predicted"/>
<keyword evidence="1" id="KW-0472">Membrane</keyword>
<keyword evidence="3" id="KW-1185">Reference proteome</keyword>
<comment type="caution">
    <text evidence="2">The sequence shown here is derived from an EMBL/GenBank/DDBJ whole genome shotgun (WGS) entry which is preliminary data.</text>
</comment>
<dbReference type="AlphaFoldDB" id="A0A3S1CKC2"/>
<name>A0A3S1CKC2_9CYAN</name>
<evidence type="ECO:0000313" key="2">
    <source>
        <dbReference type="EMBL" id="RUT05269.1"/>
    </source>
</evidence>
<dbReference type="Proteomes" id="UP000271624">
    <property type="component" value="Unassembled WGS sequence"/>
</dbReference>
<gene>
    <name evidence="2" type="ORF">DSM106972_040900</name>
</gene>
<feature type="transmembrane region" description="Helical" evidence="1">
    <location>
        <begin position="75"/>
        <end position="92"/>
    </location>
</feature>
<protein>
    <recommendedName>
        <fullName evidence="4">DUF3040 domain-containing protein</fullName>
    </recommendedName>
</protein>
<keyword evidence="1" id="KW-0812">Transmembrane</keyword>